<organism evidence="1">
    <name type="scientific">Arundo donax</name>
    <name type="common">Giant reed</name>
    <name type="synonym">Donax arundinaceus</name>
    <dbReference type="NCBI Taxonomy" id="35708"/>
    <lineage>
        <taxon>Eukaryota</taxon>
        <taxon>Viridiplantae</taxon>
        <taxon>Streptophyta</taxon>
        <taxon>Embryophyta</taxon>
        <taxon>Tracheophyta</taxon>
        <taxon>Spermatophyta</taxon>
        <taxon>Magnoliopsida</taxon>
        <taxon>Liliopsida</taxon>
        <taxon>Poales</taxon>
        <taxon>Poaceae</taxon>
        <taxon>PACMAD clade</taxon>
        <taxon>Arundinoideae</taxon>
        <taxon>Arundineae</taxon>
        <taxon>Arundo</taxon>
    </lineage>
</organism>
<accession>A0A0A9DJ66</accession>
<sequence length="57" mass="6685">MNMQTRMGHSTKQRAAMVLNIYIVNPYIVWYQTGLKAEKVYVISSYKILSHSDDRFS</sequence>
<reference evidence="1" key="1">
    <citation type="submission" date="2014-09" db="EMBL/GenBank/DDBJ databases">
        <authorList>
            <person name="Magalhaes I.L.F."/>
            <person name="Oliveira U."/>
            <person name="Santos F.R."/>
            <person name="Vidigal T.H.D.A."/>
            <person name="Brescovit A.D."/>
            <person name="Santos A.J."/>
        </authorList>
    </citation>
    <scope>NUCLEOTIDE SEQUENCE</scope>
    <source>
        <tissue evidence="1">Shoot tissue taken approximately 20 cm above the soil surface</tissue>
    </source>
</reference>
<reference evidence="1" key="2">
    <citation type="journal article" date="2015" name="Data Brief">
        <title>Shoot transcriptome of the giant reed, Arundo donax.</title>
        <authorList>
            <person name="Barrero R.A."/>
            <person name="Guerrero F.D."/>
            <person name="Moolhuijzen P."/>
            <person name="Goolsby J.A."/>
            <person name="Tidwell J."/>
            <person name="Bellgard S.E."/>
            <person name="Bellgard M.I."/>
        </authorList>
    </citation>
    <scope>NUCLEOTIDE SEQUENCE</scope>
    <source>
        <tissue evidence="1">Shoot tissue taken approximately 20 cm above the soil surface</tissue>
    </source>
</reference>
<protein>
    <submittedName>
        <fullName evidence="1">Uncharacterized protein</fullName>
    </submittedName>
</protein>
<proteinExistence type="predicted"/>
<dbReference type="EMBL" id="GBRH01212210">
    <property type="protein sequence ID" value="JAD85685.1"/>
    <property type="molecule type" value="Transcribed_RNA"/>
</dbReference>
<evidence type="ECO:0000313" key="1">
    <source>
        <dbReference type="EMBL" id="JAD85685.1"/>
    </source>
</evidence>
<dbReference type="AlphaFoldDB" id="A0A0A9DJ66"/>
<name>A0A0A9DJ66_ARUDO</name>